<reference evidence="11 12" key="1">
    <citation type="journal article" date="2020" name="Microb. Genom.">
        <title>Genetic diversity of clinical and environmental Mucorales isolates obtained from an investigation of mucormycosis cases among solid organ transplant recipients.</title>
        <authorList>
            <person name="Nguyen M.H."/>
            <person name="Kaul D."/>
            <person name="Muto C."/>
            <person name="Cheng S.J."/>
            <person name="Richter R.A."/>
            <person name="Bruno V.M."/>
            <person name="Liu G."/>
            <person name="Beyhan S."/>
            <person name="Sundermann A.J."/>
            <person name="Mounaud S."/>
            <person name="Pasculle A.W."/>
            <person name="Nierman W.C."/>
            <person name="Driscoll E."/>
            <person name="Cumbie R."/>
            <person name="Clancy C.J."/>
            <person name="Dupont C.L."/>
        </authorList>
    </citation>
    <scope>NUCLEOTIDE SEQUENCE [LARGE SCALE GENOMIC DNA]</scope>
    <source>
        <strain evidence="11 12">GL24</strain>
    </source>
</reference>
<keyword evidence="3" id="KW-0146">Chitin degradation</keyword>
<keyword evidence="4" id="KW-0119">Carbohydrate metabolism</keyword>
<comment type="caution">
    <text evidence="11">The sequence shown here is derived from an EMBL/GenBank/DDBJ whole genome shotgun (WGS) entry which is preliminary data.</text>
</comment>
<dbReference type="PROSITE" id="PS01095">
    <property type="entry name" value="GH18_1"/>
    <property type="match status" value="1"/>
</dbReference>
<evidence type="ECO:0000256" key="5">
    <source>
        <dbReference type="ARBA" id="ARBA00023295"/>
    </source>
</evidence>
<keyword evidence="5 7" id="KW-0326">Glycosidase</keyword>
<dbReference type="InterPro" id="IPR017853">
    <property type="entry name" value="GH"/>
</dbReference>
<dbReference type="EMBL" id="JAANIU010010670">
    <property type="protein sequence ID" value="KAG1531633.1"/>
    <property type="molecule type" value="Genomic_DNA"/>
</dbReference>
<dbReference type="GO" id="GO:0008843">
    <property type="term" value="F:endochitinase activity"/>
    <property type="evidence" value="ECO:0007669"/>
    <property type="project" value="UniProtKB-EC"/>
</dbReference>
<evidence type="ECO:0000256" key="4">
    <source>
        <dbReference type="ARBA" id="ARBA00023277"/>
    </source>
</evidence>
<dbReference type="GO" id="GO:0006032">
    <property type="term" value="P:chitin catabolic process"/>
    <property type="evidence" value="ECO:0007669"/>
    <property type="project" value="UniProtKB-KW"/>
</dbReference>
<dbReference type="Proteomes" id="UP000740926">
    <property type="component" value="Unassembled WGS sequence"/>
</dbReference>
<evidence type="ECO:0000256" key="9">
    <source>
        <dbReference type="SAM" id="MobiDB-lite"/>
    </source>
</evidence>
<dbReference type="PROSITE" id="PS51910">
    <property type="entry name" value="GH18_2"/>
    <property type="match status" value="1"/>
</dbReference>
<accession>A0A9P6XSS3</accession>
<dbReference type="GO" id="GO:0000272">
    <property type="term" value="P:polysaccharide catabolic process"/>
    <property type="evidence" value="ECO:0007669"/>
    <property type="project" value="UniProtKB-KW"/>
</dbReference>
<dbReference type="Gene3D" id="3.20.20.80">
    <property type="entry name" value="Glycosidases"/>
    <property type="match status" value="1"/>
</dbReference>
<dbReference type="InterPro" id="IPR001579">
    <property type="entry name" value="Glyco_hydro_18_chit_AS"/>
</dbReference>
<name>A0A9P6XSS3_9FUNG</name>
<dbReference type="SUPFAM" id="SSF51445">
    <property type="entry name" value="(Trans)glycosidases"/>
    <property type="match status" value="1"/>
</dbReference>
<keyword evidence="12" id="KW-1185">Reference proteome</keyword>
<evidence type="ECO:0000256" key="3">
    <source>
        <dbReference type="ARBA" id="ARBA00023024"/>
    </source>
</evidence>
<evidence type="ECO:0000256" key="2">
    <source>
        <dbReference type="ARBA" id="ARBA00022801"/>
    </source>
</evidence>
<comment type="similarity">
    <text evidence="8">Belongs to the glycosyl hydrolase 18 family.</text>
</comment>
<evidence type="ECO:0000256" key="7">
    <source>
        <dbReference type="RuleBase" id="RU000489"/>
    </source>
</evidence>
<dbReference type="PANTHER" id="PTHR11177:SF317">
    <property type="entry name" value="CHITINASE 12-RELATED"/>
    <property type="match status" value="1"/>
</dbReference>
<dbReference type="InterPro" id="IPR001223">
    <property type="entry name" value="Glyco_hydro18_cat"/>
</dbReference>
<dbReference type="AlphaFoldDB" id="A0A9P6XSS3"/>
<dbReference type="Pfam" id="PF00704">
    <property type="entry name" value="Glyco_hydro_18"/>
    <property type="match status" value="1"/>
</dbReference>
<evidence type="ECO:0000256" key="1">
    <source>
        <dbReference type="ARBA" id="ARBA00000822"/>
    </source>
</evidence>
<evidence type="ECO:0000256" key="6">
    <source>
        <dbReference type="ARBA" id="ARBA00023326"/>
    </source>
</evidence>
<gene>
    <name evidence="11" type="ORF">G6F50_016592</name>
</gene>
<evidence type="ECO:0000313" key="12">
    <source>
        <dbReference type="Proteomes" id="UP000740926"/>
    </source>
</evidence>
<evidence type="ECO:0000313" key="11">
    <source>
        <dbReference type="EMBL" id="KAG1531633.1"/>
    </source>
</evidence>
<feature type="domain" description="GH18" evidence="10">
    <location>
        <begin position="1"/>
        <end position="135"/>
    </location>
</feature>
<feature type="region of interest" description="Disordered" evidence="9">
    <location>
        <begin position="91"/>
        <end position="112"/>
    </location>
</feature>
<protein>
    <recommendedName>
        <fullName evidence="10">GH18 domain-containing protein</fullName>
    </recommendedName>
</protein>
<comment type="catalytic activity">
    <reaction evidence="1">
        <text>Random endo-hydrolysis of N-acetyl-beta-D-glucosaminide (1-&gt;4)-beta-linkages in chitin and chitodextrins.</text>
        <dbReference type="EC" id="3.2.1.14"/>
    </reaction>
</comment>
<evidence type="ECO:0000256" key="8">
    <source>
        <dbReference type="RuleBase" id="RU004453"/>
    </source>
</evidence>
<dbReference type="InterPro" id="IPR050314">
    <property type="entry name" value="Glycosyl_Hydrlase_18"/>
</dbReference>
<evidence type="ECO:0000259" key="10">
    <source>
        <dbReference type="PROSITE" id="PS51910"/>
    </source>
</evidence>
<keyword evidence="6" id="KW-0624">Polysaccharide degradation</keyword>
<dbReference type="PANTHER" id="PTHR11177">
    <property type="entry name" value="CHITINASE"/>
    <property type="match status" value="1"/>
</dbReference>
<organism evidence="11 12">
    <name type="scientific">Rhizopus delemar</name>
    <dbReference type="NCBI Taxonomy" id="936053"/>
    <lineage>
        <taxon>Eukaryota</taxon>
        <taxon>Fungi</taxon>
        <taxon>Fungi incertae sedis</taxon>
        <taxon>Mucoromycota</taxon>
        <taxon>Mucoromycotina</taxon>
        <taxon>Mucoromycetes</taxon>
        <taxon>Mucorales</taxon>
        <taxon>Mucorineae</taxon>
        <taxon>Rhizopodaceae</taxon>
        <taxon>Rhizopus</taxon>
    </lineage>
</organism>
<keyword evidence="2 7" id="KW-0378">Hydrolase</keyword>
<sequence length="135" mass="14465">MKVLISLGGWTWSRGFSSAARPENRQAFVASCIDAYIKGNLPVTDGAGGAGAALGVFDGIDIDWEYPVACGIECGKPEDNANFTALIGCGHRQDPRHRSSRVPSVPGLHQRDDLRLPRRVGCEDQSPVGAVRFAE</sequence>
<proteinExistence type="inferred from homology"/>